<evidence type="ECO:0000313" key="3">
    <source>
        <dbReference type="EMBL" id="MFD2517710.1"/>
    </source>
</evidence>
<dbReference type="PANTHER" id="PTHR35797:SF1">
    <property type="entry name" value="PROTEASE"/>
    <property type="match status" value="1"/>
</dbReference>
<keyword evidence="3" id="KW-0378">Hydrolase</keyword>
<dbReference type="GO" id="GO:0016787">
    <property type="term" value="F:hydrolase activity"/>
    <property type="evidence" value="ECO:0007669"/>
    <property type="project" value="UniProtKB-KW"/>
</dbReference>
<keyword evidence="1" id="KW-0472">Membrane</keyword>
<gene>
    <name evidence="3" type="ORF">ACFSTG_07380</name>
</gene>
<feature type="transmembrane region" description="Helical" evidence="1">
    <location>
        <begin position="175"/>
        <end position="193"/>
    </location>
</feature>
<dbReference type="Proteomes" id="UP001597468">
    <property type="component" value="Unassembled WGS sequence"/>
</dbReference>
<evidence type="ECO:0000313" key="4">
    <source>
        <dbReference type="Proteomes" id="UP001597468"/>
    </source>
</evidence>
<dbReference type="RefSeq" id="WP_380750385.1">
    <property type="nucleotide sequence ID" value="NZ_JBHULT010000006.1"/>
</dbReference>
<accession>A0ABW5IWC4</accession>
<dbReference type="PANTHER" id="PTHR35797">
    <property type="entry name" value="PROTEASE-RELATED"/>
    <property type="match status" value="1"/>
</dbReference>
<dbReference type="EC" id="3.4.-.-" evidence="3"/>
<feature type="transmembrane region" description="Helical" evidence="1">
    <location>
        <begin position="94"/>
        <end position="116"/>
    </location>
</feature>
<keyword evidence="1" id="KW-0812">Transmembrane</keyword>
<dbReference type="InterPro" id="IPR042150">
    <property type="entry name" value="MmRce1-like"/>
</dbReference>
<sequence length="301" mass="34195">MHKLNRLKNLAKEHPVIIFYLVTFLISWGGLALLLGGPDQITAQPTKVPFLPLYLITVSGPCIAGILLIGIYHGTEGYRKFISRLFKYRVNIKWYAIALLTAPVTVFATLFVLWLFSPEFLPGIFTYGDSPVASSFGLDGSNKMTLVLFVLLIGLFNGFVEELGWTGFVTHELRWNHNFISTGLNIGVMWGLWHLLSNYTGSAVEAGNFPLPLYLGVLLFSFLPPFRILMTWVYAHTRSLLIAILMHASLDIFWILSMPNVLTGQQRVVWYLAWAVVLWMVVAVIKWDSNRKDRPKKRTFQ</sequence>
<feature type="domain" description="CAAX prenyl protease 2/Lysostaphin resistance protein A-like" evidence="2">
    <location>
        <begin position="145"/>
        <end position="252"/>
    </location>
</feature>
<protein>
    <submittedName>
        <fullName evidence="3">CPBP family intramembrane glutamic endopeptidase</fullName>
        <ecNumber evidence="3">3.4.-.-</ecNumber>
    </submittedName>
</protein>
<evidence type="ECO:0000259" key="2">
    <source>
        <dbReference type="Pfam" id="PF02517"/>
    </source>
</evidence>
<dbReference type="InterPro" id="IPR003675">
    <property type="entry name" value="Rce1/LyrA-like_dom"/>
</dbReference>
<feature type="transmembrane region" description="Helical" evidence="1">
    <location>
        <begin position="16"/>
        <end position="38"/>
    </location>
</feature>
<dbReference type="EMBL" id="JBHULT010000006">
    <property type="protein sequence ID" value="MFD2517710.1"/>
    <property type="molecule type" value="Genomic_DNA"/>
</dbReference>
<evidence type="ECO:0000256" key="1">
    <source>
        <dbReference type="SAM" id="Phobius"/>
    </source>
</evidence>
<dbReference type="Pfam" id="PF02517">
    <property type="entry name" value="Rce1-like"/>
    <property type="match status" value="1"/>
</dbReference>
<organism evidence="3 4">
    <name type="scientific">Salinimicrobium flavum</name>
    <dbReference type="NCBI Taxonomy" id="1737065"/>
    <lineage>
        <taxon>Bacteria</taxon>
        <taxon>Pseudomonadati</taxon>
        <taxon>Bacteroidota</taxon>
        <taxon>Flavobacteriia</taxon>
        <taxon>Flavobacteriales</taxon>
        <taxon>Flavobacteriaceae</taxon>
        <taxon>Salinimicrobium</taxon>
    </lineage>
</organism>
<name>A0ABW5IWC4_9FLAO</name>
<keyword evidence="1" id="KW-1133">Transmembrane helix</keyword>
<feature type="transmembrane region" description="Helical" evidence="1">
    <location>
        <begin position="268"/>
        <end position="287"/>
    </location>
</feature>
<feature type="transmembrane region" description="Helical" evidence="1">
    <location>
        <begin position="144"/>
        <end position="163"/>
    </location>
</feature>
<proteinExistence type="predicted"/>
<feature type="transmembrane region" description="Helical" evidence="1">
    <location>
        <begin position="240"/>
        <end position="256"/>
    </location>
</feature>
<keyword evidence="4" id="KW-1185">Reference proteome</keyword>
<feature type="transmembrane region" description="Helical" evidence="1">
    <location>
        <begin position="50"/>
        <end position="73"/>
    </location>
</feature>
<feature type="transmembrane region" description="Helical" evidence="1">
    <location>
        <begin position="213"/>
        <end position="233"/>
    </location>
</feature>
<reference evidence="4" key="1">
    <citation type="journal article" date="2019" name="Int. J. Syst. Evol. Microbiol.">
        <title>The Global Catalogue of Microorganisms (GCM) 10K type strain sequencing project: providing services to taxonomists for standard genome sequencing and annotation.</title>
        <authorList>
            <consortium name="The Broad Institute Genomics Platform"/>
            <consortium name="The Broad Institute Genome Sequencing Center for Infectious Disease"/>
            <person name="Wu L."/>
            <person name="Ma J."/>
        </authorList>
    </citation>
    <scope>NUCLEOTIDE SEQUENCE [LARGE SCALE GENOMIC DNA]</scope>
    <source>
        <strain evidence="4">KCTC 42585</strain>
    </source>
</reference>
<comment type="caution">
    <text evidence="3">The sequence shown here is derived from an EMBL/GenBank/DDBJ whole genome shotgun (WGS) entry which is preliminary data.</text>
</comment>